<name>F9DX22_9BACL</name>
<reference evidence="1 2" key="1">
    <citation type="submission" date="2011-04" db="EMBL/GenBank/DDBJ databases">
        <authorList>
            <person name="Muzny D."/>
            <person name="Qin X."/>
            <person name="Deng J."/>
            <person name="Jiang H."/>
            <person name="Liu Y."/>
            <person name="Qu J."/>
            <person name="Song X.-Z."/>
            <person name="Zhang L."/>
            <person name="Thornton R."/>
            <person name="Coyle M."/>
            <person name="Francisco L."/>
            <person name="Jackson L."/>
            <person name="Javaid M."/>
            <person name="Korchina V."/>
            <person name="Kovar C."/>
            <person name="Mata R."/>
            <person name="Mathew T."/>
            <person name="Ngo R."/>
            <person name="Nguyen L."/>
            <person name="Nguyen N."/>
            <person name="Okwuonu G."/>
            <person name="Ongeri F."/>
            <person name="Pham C."/>
            <person name="Simmons D."/>
            <person name="Wilczek-Boney K."/>
            <person name="Hale W."/>
            <person name="Jakkamsetti A."/>
            <person name="Pham P."/>
            <person name="Ruth R."/>
            <person name="San Lucas F."/>
            <person name="Warren J."/>
            <person name="Zhang J."/>
            <person name="Zhao Z."/>
            <person name="Zhou C."/>
            <person name="Zhu D."/>
            <person name="Lee S."/>
            <person name="Bess C."/>
            <person name="Blankenburg K."/>
            <person name="Forbes L."/>
            <person name="Fu Q."/>
            <person name="Gubbala S."/>
            <person name="Hirani K."/>
            <person name="Jayaseelan J.C."/>
            <person name="Lara F."/>
            <person name="Munidasa M."/>
            <person name="Palculict T."/>
            <person name="Patil S."/>
            <person name="Pu L.-L."/>
            <person name="Saada N."/>
            <person name="Tang L."/>
            <person name="Weissenberger G."/>
            <person name="Zhu Y."/>
            <person name="Hemphill L."/>
            <person name="Shang Y."/>
            <person name="Youmans B."/>
            <person name="Ayvaz T."/>
            <person name="Ross M."/>
            <person name="Santibanez J."/>
            <person name="Aqrawi P."/>
            <person name="Gross S."/>
            <person name="Joshi V."/>
            <person name="Fowler G."/>
            <person name="Nazareth L."/>
            <person name="Reid J."/>
            <person name="Worley K."/>
            <person name="Petrosino J."/>
            <person name="Highlander S."/>
            <person name="Gibbs R."/>
        </authorList>
    </citation>
    <scope>NUCLEOTIDE SEQUENCE [LARGE SCALE GENOMIC DNA]</scope>
    <source>
        <strain evidence="1 2">2681</strain>
    </source>
</reference>
<dbReference type="OrthoDB" id="1976024at2"/>
<accession>F9DX22</accession>
<evidence type="ECO:0000313" key="1">
    <source>
        <dbReference type="EMBL" id="EGQ21070.1"/>
    </source>
</evidence>
<sequence length="147" mass="16300">MDGRYVFRACVPDGDVVLANVAPGDVLNREWTFRANLPPEVQEAIDAGEFDPRNISTGKDGELYDEDGNFLAEVNTWQMAVGFTNIDYNPAGKKIVWAVPDSYTVTLTFTETIIRDAILLQKALTGLKDRSRGANLNFTGVLRTDQE</sequence>
<dbReference type="InterPro" id="IPR038628">
    <property type="entry name" value="XkdM-like_sf"/>
</dbReference>
<dbReference type="EMBL" id="AFPZ01000105">
    <property type="protein sequence ID" value="EGQ21070.1"/>
    <property type="molecule type" value="Genomic_DNA"/>
</dbReference>
<dbReference type="Gene3D" id="2.30.110.40">
    <property type="entry name" value="Phage tail tube protein"/>
    <property type="match status" value="1"/>
</dbReference>
<dbReference type="RefSeq" id="WP_009498044.1">
    <property type="nucleotide sequence ID" value="NZ_GL982998.1"/>
</dbReference>
<organism evidence="1 2">
    <name type="scientific">Sporosarcina newyorkensis 2681</name>
    <dbReference type="NCBI Taxonomy" id="1027292"/>
    <lineage>
        <taxon>Bacteria</taxon>
        <taxon>Bacillati</taxon>
        <taxon>Bacillota</taxon>
        <taxon>Bacilli</taxon>
        <taxon>Bacillales</taxon>
        <taxon>Caryophanaceae</taxon>
        <taxon>Sporosarcina</taxon>
    </lineage>
</organism>
<comment type="caution">
    <text evidence="1">The sequence shown here is derived from an EMBL/GenBank/DDBJ whole genome shotgun (WGS) entry which is preliminary data.</text>
</comment>
<dbReference type="eggNOG" id="ENOG50314B5">
    <property type="taxonomic scope" value="Bacteria"/>
</dbReference>
<evidence type="ECO:0000313" key="2">
    <source>
        <dbReference type="Proteomes" id="UP000005316"/>
    </source>
</evidence>
<proteinExistence type="predicted"/>
<dbReference type="HOGENOM" id="CLU_1766875_0_0_9"/>
<dbReference type="Proteomes" id="UP000005316">
    <property type="component" value="Unassembled WGS sequence"/>
</dbReference>
<gene>
    <name evidence="1" type="ORF">HMPREF9372_3353</name>
</gene>
<dbReference type="AlphaFoldDB" id="F9DX22"/>
<protein>
    <submittedName>
        <fullName evidence="1">Uncharacterized protein</fullName>
    </submittedName>
</protein>
<dbReference type="SUPFAM" id="SSF69279">
    <property type="entry name" value="Phage tail proteins"/>
    <property type="match status" value="1"/>
</dbReference>